<dbReference type="InterPro" id="IPR036882">
    <property type="entry name" value="Alba-like_dom_sf"/>
</dbReference>
<dbReference type="GO" id="GO:0000172">
    <property type="term" value="C:ribonuclease MRP complex"/>
    <property type="evidence" value="ECO:0007669"/>
    <property type="project" value="InterPro"/>
</dbReference>
<dbReference type="AlphaFoldDB" id="A0A9P1GWI8"/>
<evidence type="ECO:0000313" key="5">
    <source>
        <dbReference type="EMBL" id="CAI4211232.1"/>
    </source>
</evidence>
<dbReference type="EMBL" id="CALLCH030000001">
    <property type="protein sequence ID" value="CAI4211232.1"/>
    <property type="molecule type" value="Genomic_DNA"/>
</dbReference>
<comment type="subcellular location">
    <subcellularLocation>
        <location evidence="1">Nucleus</location>
    </subcellularLocation>
</comment>
<dbReference type="PANTHER" id="PTHR28256">
    <property type="entry name" value="RIBONUCLEASES P/MRP PROTEIN SUBUNIT POP7"/>
    <property type="match status" value="1"/>
</dbReference>
<keyword evidence="2" id="KW-0819">tRNA processing</keyword>
<dbReference type="Pfam" id="PF12328">
    <property type="entry name" value="Rpp20"/>
    <property type="match status" value="1"/>
</dbReference>
<reference evidence="5" key="1">
    <citation type="submission" date="2022-11" db="EMBL/GenBank/DDBJ databases">
        <authorList>
            <person name="Scott C."/>
            <person name="Bruce N."/>
        </authorList>
    </citation>
    <scope>NUCLEOTIDE SEQUENCE</scope>
</reference>
<dbReference type="Proteomes" id="UP000838763">
    <property type="component" value="Unassembled WGS sequence"/>
</dbReference>
<dbReference type="GO" id="GO:0001682">
    <property type="term" value="P:tRNA 5'-leader removal"/>
    <property type="evidence" value="ECO:0007669"/>
    <property type="project" value="InterPro"/>
</dbReference>
<dbReference type="GO" id="GO:0003723">
    <property type="term" value="F:RNA binding"/>
    <property type="evidence" value="ECO:0007669"/>
    <property type="project" value="TreeGrafter"/>
</dbReference>
<feature type="region of interest" description="Disordered" evidence="4">
    <location>
        <begin position="1"/>
        <end position="71"/>
    </location>
</feature>
<gene>
    <name evidence="5" type="ORF">PPNO1_LOCUS1031</name>
</gene>
<evidence type="ECO:0000313" key="6">
    <source>
        <dbReference type="Proteomes" id="UP000838763"/>
    </source>
</evidence>
<dbReference type="GO" id="GO:0004526">
    <property type="term" value="F:ribonuclease P activity"/>
    <property type="evidence" value="ECO:0007669"/>
    <property type="project" value="TreeGrafter"/>
</dbReference>
<sequence>MAPAPSTKLAPIPKGRKIQKRPLPASNNPLPPTPASSTCPLPPPHGHRQARPQAPRQVRHRRLGSPLAKKMGLSARIEALQKASGKSTGAGAGAEVTVLGTGKAVEKTLRVASWFSQEPDCLVSIKTKTVGAVDDIVAVAADNDDDDAQAEDESRVRKLSCLEVTISLR</sequence>
<evidence type="ECO:0000256" key="2">
    <source>
        <dbReference type="ARBA" id="ARBA00022694"/>
    </source>
</evidence>
<comment type="caution">
    <text evidence="5">The sequence shown here is derived from an EMBL/GenBank/DDBJ whole genome shotgun (WGS) entry which is preliminary data.</text>
</comment>
<evidence type="ECO:0000256" key="3">
    <source>
        <dbReference type="ARBA" id="ARBA00023242"/>
    </source>
</evidence>
<accession>A0A9P1GWI8</accession>
<dbReference type="GO" id="GO:0005655">
    <property type="term" value="C:nucleolar ribonuclease P complex"/>
    <property type="evidence" value="ECO:0007669"/>
    <property type="project" value="InterPro"/>
</dbReference>
<dbReference type="PANTHER" id="PTHR28256:SF1">
    <property type="entry name" value="RIBONUCLEASES P_MRP PROTEIN SUBUNIT POP7"/>
    <property type="match status" value="1"/>
</dbReference>
<dbReference type="GO" id="GO:0000294">
    <property type="term" value="P:nuclear-transcribed mRNA catabolic process, RNase MRP-dependent"/>
    <property type="evidence" value="ECO:0007669"/>
    <property type="project" value="TreeGrafter"/>
</dbReference>
<feature type="compositionally biased region" description="Pro residues" evidence="4">
    <location>
        <begin position="29"/>
        <end position="44"/>
    </location>
</feature>
<evidence type="ECO:0000256" key="4">
    <source>
        <dbReference type="SAM" id="MobiDB-lite"/>
    </source>
</evidence>
<keyword evidence="6" id="KW-1185">Reference proteome</keyword>
<dbReference type="GO" id="GO:0000171">
    <property type="term" value="F:ribonuclease MRP activity"/>
    <property type="evidence" value="ECO:0007669"/>
    <property type="project" value="TreeGrafter"/>
</dbReference>
<keyword evidence="3" id="KW-0539">Nucleus</keyword>
<dbReference type="InterPro" id="IPR014612">
    <property type="entry name" value="Pop7/Rpp20"/>
</dbReference>
<proteinExistence type="predicted"/>
<dbReference type="GO" id="GO:0006364">
    <property type="term" value="P:rRNA processing"/>
    <property type="evidence" value="ECO:0007669"/>
    <property type="project" value="TreeGrafter"/>
</dbReference>
<dbReference type="InterPro" id="IPR020241">
    <property type="entry name" value="RNase_P/MRP_Pop7_fungi"/>
</dbReference>
<dbReference type="Gene3D" id="3.30.110.20">
    <property type="entry name" value="Alba-like domain"/>
    <property type="match status" value="1"/>
</dbReference>
<name>A0A9P1GWI8_9PEZI</name>
<dbReference type="OrthoDB" id="5416589at2759"/>
<dbReference type="GO" id="GO:0034965">
    <property type="term" value="P:intronic box C/D snoRNA processing"/>
    <property type="evidence" value="ECO:0007669"/>
    <property type="project" value="TreeGrafter"/>
</dbReference>
<protein>
    <submittedName>
        <fullName evidence="5">Uncharacterized protein</fullName>
    </submittedName>
</protein>
<evidence type="ECO:0000256" key="1">
    <source>
        <dbReference type="ARBA" id="ARBA00004123"/>
    </source>
</evidence>
<organism evidence="5 6">
    <name type="scientific">Parascedosporium putredinis</name>
    <dbReference type="NCBI Taxonomy" id="1442378"/>
    <lineage>
        <taxon>Eukaryota</taxon>
        <taxon>Fungi</taxon>
        <taxon>Dikarya</taxon>
        <taxon>Ascomycota</taxon>
        <taxon>Pezizomycotina</taxon>
        <taxon>Sordariomycetes</taxon>
        <taxon>Hypocreomycetidae</taxon>
        <taxon>Microascales</taxon>
        <taxon>Microascaceae</taxon>
        <taxon>Parascedosporium</taxon>
    </lineage>
</organism>